<evidence type="ECO:0000256" key="2">
    <source>
        <dbReference type="PROSITE-ProRule" id="PRU00335"/>
    </source>
</evidence>
<gene>
    <name evidence="4" type="ORF">J5V96_11700</name>
</gene>
<dbReference type="PANTHER" id="PTHR30328:SF54">
    <property type="entry name" value="HTH-TYPE TRANSCRIPTIONAL REPRESSOR SCO4008"/>
    <property type="match status" value="1"/>
</dbReference>
<dbReference type="InterPro" id="IPR041467">
    <property type="entry name" value="Sco4008_C"/>
</dbReference>
<dbReference type="Gene3D" id="1.10.357.10">
    <property type="entry name" value="Tetracycline Repressor, domain 2"/>
    <property type="match status" value="1"/>
</dbReference>
<proteinExistence type="predicted"/>
<feature type="DNA-binding region" description="H-T-H motif" evidence="2">
    <location>
        <begin position="31"/>
        <end position="50"/>
    </location>
</feature>
<dbReference type="InterPro" id="IPR009057">
    <property type="entry name" value="Homeodomain-like_sf"/>
</dbReference>
<evidence type="ECO:0000259" key="3">
    <source>
        <dbReference type="PROSITE" id="PS50977"/>
    </source>
</evidence>
<dbReference type="Pfam" id="PF17926">
    <property type="entry name" value="TetR_C_21"/>
    <property type="match status" value="1"/>
</dbReference>
<name>A0A939TXZ1_9MICO</name>
<reference evidence="4" key="1">
    <citation type="submission" date="2021-03" db="EMBL/GenBank/DDBJ databases">
        <title>Microbacterium sp. nov., a novel actinobacterium isolated from cow dung.</title>
        <authorList>
            <person name="Zhang L."/>
        </authorList>
    </citation>
    <scope>NUCLEOTIDE SEQUENCE</scope>
    <source>
        <strain evidence="4">NEAU-LLB</strain>
    </source>
</reference>
<dbReference type="GO" id="GO:0006355">
    <property type="term" value="P:regulation of DNA-templated transcription"/>
    <property type="evidence" value="ECO:0007669"/>
    <property type="project" value="UniProtKB-ARBA"/>
</dbReference>
<dbReference type="PROSITE" id="PS50977">
    <property type="entry name" value="HTH_TETR_2"/>
    <property type="match status" value="1"/>
</dbReference>
<dbReference type="Proteomes" id="UP000680132">
    <property type="component" value="Unassembled WGS sequence"/>
</dbReference>
<organism evidence="4 5">
    <name type="scientific">Microbacterium stercoris</name>
    <dbReference type="NCBI Taxonomy" id="2820289"/>
    <lineage>
        <taxon>Bacteria</taxon>
        <taxon>Bacillati</taxon>
        <taxon>Actinomycetota</taxon>
        <taxon>Actinomycetes</taxon>
        <taxon>Micrococcales</taxon>
        <taxon>Microbacteriaceae</taxon>
        <taxon>Microbacterium</taxon>
    </lineage>
</organism>
<accession>A0A939TXZ1</accession>
<dbReference type="PRINTS" id="PR00455">
    <property type="entry name" value="HTHTETR"/>
</dbReference>
<feature type="domain" description="HTH tetR-type" evidence="3">
    <location>
        <begin position="8"/>
        <end position="68"/>
    </location>
</feature>
<sequence>MTPVRDADATQARILDAALAEFAAVGHAGARVERIAQRAGTNVRMIYAYFGSKAGLFDSAVRVVVERMASEVPPEPEALAQWAGRLFDYHQADPTALRVSMWAQLERPDVAAEPLEAYLSKTATVNSGHDGTVTAVDLLVIIYAIAQAWTLTPLGLLRADGSDPTSPERVAQHRRAVMAAVAAISEM</sequence>
<dbReference type="PANTHER" id="PTHR30328">
    <property type="entry name" value="TRANSCRIPTIONAL REPRESSOR"/>
    <property type="match status" value="1"/>
</dbReference>
<comment type="caution">
    <text evidence="4">The sequence shown here is derived from an EMBL/GenBank/DDBJ whole genome shotgun (WGS) entry which is preliminary data.</text>
</comment>
<dbReference type="SUPFAM" id="SSF46689">
    <property type="entry name" value="Homeodomain-like"/>
    <property type="match status" value="1"/>
</dbReference>
<dbReference type="EMBL" id="JAGFOA010000004">
    <property type="protein sequence ID" value="MBO3664172.1"/>
    <property type="molecule type" value="Genomic_DNA"/>
</dbReference>
<evidence type="ECO:0000313" key="5">
    <source>
        <dbReference type="Proteomes" id="UP000680132"/>
    </source>
</evidence>
<dbReference type="AlphaFoldDB" id="A0A939TXZ1"/>
<dbReference type="InterPro" id="IPR050109">
    <property type="entry name" value="HTH-type_TetR-like_transc_reg"/>
</dbReference>
<evidence type="ECO:0000313" key="4">
    <source>
        <dbReference type="EMBL" id="MBO3664172.1"/>
    </source>
</evidence>
<keyword evidence="1 2" id="KW-0238">DNA-binding</keyword>
<evidence type="ECO:0000256" key="1">
    <source>
        <dbReference type="ARBA" id="ARBA00023125"/>
    </source>
</evidence>
<keyword evidence="5" id="KW-1185">Reference proteome</keyword>
<dbReference type="GO" id="GO:0003677">
    <property type="term" value="F:DNA binding"/>
    <property type="evidence" value="ECO:0007669"/>
    <property type="project" value="UniProtKB-UniRule"/>
</dbReference>
<dbReference type="InterPro" id="IPR001647">
    <property type="entry name" value="HTH_TetR"/>
</dbReference>
<dbReference type="Pfam" id="PF00440">
    <property type="entry name" value="TetR_N"/>
    <property type="match status" value="1"/>
</dbReference>
<protein>
    <submittedName>
        <fullName evidence="4">TetR family transcriptional regulator</fullName>
    </submittedName>
</protein>
<dbReference type="RefSeq" id="WP_208503959.1">
    <property type="nucleotide sequence ID" value="NZ_JAGFOA010000004.1"/>
</dbReference>
<dbReference type="InterPro" id="IPR036271">
    <property type="entry name" value="Tet_transcr_reg_TetR-rel_C_sf"/>
</dbReference>
<dbReference type="SUPFAM" id="SSF48498">
    <property type="entry name" value="Tetracyclin repressor-like, C-terminal domain"/>
    <property type="match status" value="1"/>
</dbReference>